<dbReference type="Pfam" id="PF04892">
    <property type="entry name" value="VanZ"/>
    <property type="match status" value="1"/>
</dbReference>
<protein>
    <submittedName>
        <fullName evidence="1">Uncharacterized protein</fullName>
    </submittedName>
</protein>
<accession>A0A1S8KY29</accession>
<gene>
    <name evidence="1" type="ORF">CROST_039320</name>
</gene>
<dbReference type="KEGG" id="crw:CROST_039320"/>
<name>A0A1S8KY29_9CLOT</name>
<dbReference type="AlphaFoldDB" id="A0A1S8KY29"/>
<organism evidence="1 2">
    <name type="scientific">Clostridium felsineum</name>
    <dbReference type="NCBI Taxonomy" id="36839"/>
    <lineage>
        <taxon>Bacteria</taxon>
        <taxon>Bacillati</taxon>
        <taxon>Bacillota</taxon>
        <taxon>Clostridia</taxon>
        <taxon>Eubacteriales</taxon>
        <taxon>Clostridiaceae</taxon>
        <taxon>Clostridium</taxon>
    </lineage>
</organism>
<dbReference type="InterPro" id="IPR006976">
    <property type="entry name" value="VanZ-like"/>
</dbReference>
<proteinExistence type="predicted"/>
<sequence>MKKFFLILLCLLCFGFIFYNSSQNGNASNGRSYKVTNELRNFYRKIKGENKENYTKLPTNPRDEKINLFIRKNAHAFEYCLLAGIVTIIIFSLGLKGRYAIVYIWFICLFYAVLDEFHQMYVPGRTSLVSDVLVDFLGANIGMWFSYFVYYTIFKKFRSKK</sequence>
<reference evidence="1 2" key="1">
    <citation type="submission" date="2022-04" db="EMBL/GenBank/DDBJ databases">
        <title>Genome sequence of C. roseum typestrain.</title>
        <authorList>
            <person name="Poehlein A."/>
            <person name="Schoch T."/>
            <person name="Duerre P."/>
            <person name="Daniel R."/>
        </authorList>
    </citation>
    <scope>NUCLEOTIDE SEQUENCE [LARGE SCALE GENOMIC DNA]</scope>
    <source>
        <strain evidence="1 2">DSM 7320</strain>
    </source>
</reference>
<dbReference type="RefSeq" id="WP_077834984.1">
    <property type="nucleotide sequence ID" value="NZ_CP096983.1"/>
</dbReference>
<dbReference type="Proteomes" id="UP000190951">
    <property type="component" value="Chromosome"/>
</dbReference>
<dbReference type="NCBIfam" id="NF037970">
    <property type="entry name" value="vanZ_1"/>
    <property type="match status" value="1"/>
</dbReference>
<dbReference type="EMBL" id="CP096983">
    <property type="protein sequence ID" value="URZ13182.1"/>
    <property type="molecule type" value="Genomic_DNA"/>
</dbReference>
<dbReference type="STRING" id="84029.CROST_43910"/>
<evidence type="ECO:0000313" key="2">
    <source>
        <dbReference type="Proteomes" id="UP000190951"/>
    </source>
</evidence>
<dbReference type="PIRSF" id="PIRSF019083">
    <property type="entry name" value="UCP019083_VanZ"/>
    <property type="match status" value="1"/>
</dbReference>
<evidence type="ECO:0000313" key="1">
    <source>
        <dbReference type="EMBL" id="URZ13182.1"/>
    </source>
</evidence>
<dbReference type="InterPro" id="IPR016747">
    <property type="entry name" value="Phosphotransbutyrylase"/>
</dbReference>
<keyword evidence="2" id="KW-1185">Reference proteome</keyword>